<dbReference type="GO" id="GO:0050633">
    <property type="term" value="F:acetyl-CoA C-myristoyltransferase activity"/>
    <property type="evidence" value="ECO:0007669"/>
    <property type="project" value="UniProtKB-EC"/>
</dbReference>
<gene>
    <name evidence="42" type="ORF">KGM_201015</name>
</gene>
<sequence>MPRKVFVVGVGMTKFVKPNSGMDYPDLGKEAVEAALADARIKYQDVQQAICGYVFGDSTSGQRVLYQIGMTGIPIYNVNNNCSTGSNALFLGKQLVEGGVSDVILALGFEKMTPGALGNGTFSDRTNPLDRHTLKMADMAELTAAPMTAQYFGNAGAEHMKKYGTTEVHIAKIAAKNHRHGAKNPRAQGGREYTVEEVLNSRRIYGPLTKLECCPTSDGAAAAILMSEEAVIRYGLQNKAVEIIGMEMATDTEAVFNENSLMKVAGYDMTGLAAKRLYEKTGISPMQVDVVELHDCFATNELITYEGLQLCGEGEAGKFIDAGDNTYGGRCVVNPSGGLIAKGHPLGATGLAQCAELVWQLRGEAGDRQVPRARIALQHNLGLGGAVVITMYRKGFSSASPNQVAAIAANPENFKVYKYMKILEEAMKSDEDKLIEKVRGVYGFKVRNGPNGEEGYWVINAKEGKGSVNYDGKDKCDVTFTINDEDVADLISGKLNPQKAFFQGKIKIQGNMGLAMKLTDLQRSAAGRIEAIRSKL</sequence>
<dbReference type="SUPFAM" id="SSF53901">
    <property type="entry name" value="Thiolase-like"/>
    <property type="match status" value="2"/>
</dbReference>
<dbReference type="EC" id="2.3.1.155" evidence="15"/>
<dbReference type="CDD" id="cd00829">
    <property type="entry name" value="SCP-x_thiolase"/>
    <property type="match status" value="1"/>
</dbReference>
<comment type="catalytic activity">
    <reaction evidence="36">
        <text>dodecanoyl-CoA + acetyl-CoA = 3-oxotetradecanoyl-CoA + CoA</text>
        <dbReference type="Rhea" id="RHEA:31091"/>
        <dbReference type="ChEBI" id="CHEBI:57287"/>
        <dbReference type="ChEBI" id="CHEBI:57288"/>
        <dbReference type="ChEBI" id="CHEBI:57375"/>
        <dbReference type="ChEBI" id="CHEBI:62543"/>
    </reaction>
    <physiologicalReaction direction="right-to-left" evidence="36">
        <dbReference type="Rhea" id="RHEA:31093"/>
    </physiologicalReaction>
</comment>
<evidence type="ECO:0000256" key="13">
    <source>
        <dbReference type="ARBA" id="ARBA00023140"/>
    </source>
</evidence>
<keyword evidence="6" id="KW-0813">Transport</keyword>
<evidence type="ECO:0000256" key="26">
    <source>
        <dbReference type="ARBA" id="ARBA00032316"/>
    </source>
</evidence>
<evidence type="ECO:0000256" key="4">
    <source>
        <dbReference type="ARBA" id="ARBA00012352"/>
    </source>
</evidence>
<evidence type="ECO:0000256" key="31">
    <source>
        <dbReference type="ARBA" id="ARBA00048001"/>
    </source>
</evidence>
<evidence type="ECO:0000256" key="8">
    <source>
        <dbReference type="ARBA" id="ARBA00022679"/>
    </source>
</evidence>
<evidence type="ECO:0000256" key="27">
    <source>
        <dbReference type="ARBA" id="ARBA00033178"/>
    </source>
</evidence>
<comment type="catalytic activity">
    <reaction evidence="20">
        <text>7-dehydrocholesterol(in) = 7-dehydrocholesterol(out)</text>
        <dbReference type="Rhea" id="RHEA:62960"/>
        <dbReference type="ChEBI" id="CHEBI:17759"/>
    </reaction>
</comment>
<evidence type="ECO:0000256" key="7">
    <source>
        <dbReference type="ARBA" id="ARBA00022490"/>
    </source>
</evidence>
<evidence type="ECO:0000256" key="3">
    <source>
        <dbReference type="ARBA" id="ARBA00004496"/>
    </source>
</evidence>
<comment type="catalytic activity">
    <reaction evidence="35">
        <text>hexadecanoyl-CoA + acetyl-CoA = 3-oxooctadecanoyl-CoA + CoA</text>
        <dbReference type="Rhea" id="RHEA:35279"/>
        <dbReference type="ChEBI" id="CHEBI:57287"/>
        <dbReference type="ChEBI" id="CHEBI:57288"/>
        <dbReference type="ChEBI" id="CHEBI:57379"/>
        <dbReference type="ChEBI" id="CHEBI:71407"/>
    </reaction>
    <physiologicalReaction direction="right-to-left" evidence="35">
        <dbReference type="Rhea" id="RHEA:35281"/>
    </physiologicalReaction>
</comment>
<dbReference type="FunFam" id="3.40.47.10:FF:000016">
    <property type="entry name" value="Non-specific lipid-transfer protein"/>
    <property type="match status" value="1"/>
</dbReference>
<evidence type="ECO:0000256" key="11">
    <source>
        <dbReference type="ARBA" id="ARBA00023121"/>
    </source>
</evidence>
<evidence type="ECO:0000259" key="40">
    <source>
        <dbReference type="Pfam" id="PF02036"/>
    </source>
</evidence>
<evidence type="ECO:0000256" key="35">
    <source>
        <dbReference type="ARBA" id="ARBA00049268"/>
    </source>
</evidence>
<evidence type="ECO:0000256" key="38">
    <source>
        <dbReference type="ARBA" id="ARBA00049542"/>
    </source>
</evidence>
<comment type="catalytic activity">
    <reaction evidence="30">
        <text>tetradecanoyl-CoA + acetyl-CoA = 3-oxohexadecanoyl-CoA + CoA</text>
        <dbReference type="Rhea" id="RHEA:18161"/>
        <dbReference type="ChEBI" id="CHEBI:57287"/>
        <dbReference type="ChEBI" id="CHEBI:57288"/>
        <dbReference type="ChEBI" id="CHEBI:57349"/>
        <dbReference type="ChEBI" id="CHEBI:57385"/>
        <dbReference type="EC" id="2.3.1.155"/>
    </reaction>
    <physiologicalReaction direction="right-to-left" evidence="30">
        <dbReference type="Rhea" id="RHEA:18163"/>
    </physiologicalReaction>
</comment>
<keyword evidence="43" id="KW-1185">Reference proteome</keyword>
<evidence type="ECO:0000256" key="21">
    <source>
        <dbReference type="ARBA" id="ARBA00030531"/>
    </source>
</evidence>
<dbReference type="Gene3D" id="3.30.1050.10">
    <property type="entry name" value="SCP2 sterol-binding domain"/>
    <property type="match status" value="1"/>
</dbReference>
<accession>A0A212FEL8</accession>
<dbReference type="AlphaFoldDB" id="A0A212FEL8"/>
<dbReference type="GO" id="GO:0008289">
    <property type="term" value="F:lipid binding"/>
    <property type="evidence" value="ECO:0007669"/>
    <property type="project" value="UniProtKB-KW"/>
</dbReference>
<dbReference type="InterPro" id="IPR016039">
    <property type="entry name" value="Thiolase-like"/>
</dbReference>
<evidence type="ECO:0000256" key="34">
    <source>
        <dbReference type="ARBA" id="ARBA00049178"/>
    </source>
</evidence>
<dbReference type="KEGG" id="dpl:KGM_201015"/>
<keyword evidence="11" id="KW-0446">Lipid-binding</keyword>
<evidence type="ECO:0000256" key="30">
    <source>
        <dbReference type="ARBA" id="ARBA00047485"/>
    </source>
</evidence>
<dbReference type="Pfam" id="PF02036">
    <property type="entry name" value="SCP2"/>
    <property type="match status" value="1"/>
</dbReference>
<dbReference type="FunCoup" id="A0A212FEL8">
    <property type="interactions" value="1284"/>
</dbReference>
<evidence type="ECO:0000256" key="24">
    <source>
        <dbReference type="ARBA" id="ARBA00031346"/>
    </source>
</evidence>
<dbReference type="Pfam" id="PF22691">
    <property type="entry name" value="Thiolase_C_1"/>
    <property type="match status" value="1"/>
</dbReference>
<comment type="catalytic activity">
    <reaction evidence="38">
        <text>octanoyl-CoA + acetyl-CoA = 3-oxodecanoyl-CoA + CoA</text>
        <dbReference type="Rhea" id="RHEA:31087"/>
        <dbReference type="ChEBI" id="CHEBI:57287"/>
        <dbReference type="ChEBI" id="CHEBI:57288"/>
        <dbReference type="ChEBI" id="CHEBI:57386"/>
        <dbReference type="ChEBI" id="CHEBI:62548"/>
    </reaction>
    <physiologicalReaction direction="right-to-left" evidence="38">
        <dbReference type="Rhea" id="RHEA:31089"/>
    </physiologicalReaction>
</comment>
<dbReference type="Gene3D" id="3.40.47.10">
    <property type="match status" value="1"/>
</dbReference>
<comment type="catalytic activity">
    <reaction evidence="17">
        <text>propanoyl-CoA + tetradecanoyl-CoA = 3-oxo-2-methylhexadecanoyl-CoA + CoA</text>
        <dbReference type="Rhea" id="RHEA:46344"/>
        <dbReference type="ChEBI" id="CHEBI:57287"/>
        <dbReference type="ChEBI" id="CHEBI:57385"/>
        <dbReference type="ChEBI" id="CHEBI:57392"/>
        <dbReference type="ChEBI" id="CHEBI:86042"/>
    </reaction>
    <physiologicalReaction direction="right-to-left" evidence="17">
        <dbReference type="Rhea" id="RHEA:46346"/>
    </physiologicalReaction>
</comment>
<feature type="domain" description="Thiolase N-terminal" evidence="39">
    <location>
        <begin position="5"/>
        <end position="229"/>
    </location>
</feature>
<dbReference type="OrthoDB" id="542135at2759"/>
<dbReference type="InterPro" id="IPR020616">
    <property type="entry name" value="Thiolase_N"/>
</dbReference>
<dbReference type="InterPro" id="IPR020615">
    <property type="entry name" value="Thiolase_acyl_enz_int_AS"/>
</dbReference>
<evidence type="ECO:0000259" key="41">
    <source>
        <dbReference type="Pfam" id="PF22691"/>
    </source>
</evidence>
<evidence type="ECO:0000256" key="6">
    <source>
        <dbReference type="ARBA" id="ARBA00022448"/>
    </source>
</evidence>
<comment type="catalytic activity">
    <reaction evidence="33">
        <text>butanoyl-CoA + acetyl-CoA = 3-oxohexanoyl-CoA + CoA</text>
        <dbReference type="Rhea" id="RHEA:31111"/>
        <dbReference type="ChEBI" id="CHEBI:57287"/>
        <dbReference type="ChEBI" id="CHEBI:57288"/>
        <dbReference type="ChEBI" id="CHEBI:57371"/>
        <dbReference type="ChEBI" id="CHEBI:62418"/>
    </reaction>
    <physiologicalReaction direction="right-to-left" evidence="33">
        <dbReference type="Rhea" id="RHEA:31113"/>
    </physiologicalReaction>
</comment>
<evidence type="ECO:0000256" key="17">
    <source>
        <dbReference type="ARBA" id="ARBA00024471"/>
    </source>
</evidence>
<evidence type="ECO:0000256" key="20">
    <source>
        <dbReference type="ARBA" id="ARBA00029287"/>
    </source>
</evidence>
<keyword evidence="14" id="KW-0012">Acyltransferase</keyword>
<evidence type="ECO:0000256" key="37">
    <source>
        <dbReference type="ARBA" id="ARBA00049306"/>
    </source>
</evidence>
<comment type="catalytic activity">
    <reaction evidence="37">
        <text>3-oxohexadecanedioyl-CoA + CoA = tetradecanedioyl-CoA + acetyl-CoA</text>
        <dbReference type="Rhea" id="RHEA:40343"/>
        <dbReference type="ChEBI" id="CHEBI:57287"/>
        <dbReference type="ChEBI" id="CHEBI:57288"/>
        <dbReference type="ChEBI" id="CHEBI:77081"/>
        <dbReference type="ChEBI" id="CHEBI:77084"/>
    </reaction>
    <physiologicalReaction direction="left-to-right" evidence="37">
        <dbReference type="Rhea" id="RHEA:40344"/>
    </physiologicalReaction>
</comment>
<dbReference type="EMBL" id="AGBW02008911">
    <property type="protein sequence ID" value="OWR52205.1"/>
    <property type="molecule type" value="Genomic_DNA"/>
</dbReference>
<evidence type="ECO:0000256" key="5">
    <source>
        <dbReference type="ARBA" id="ARBA00014545"/>
    </source>
</evidence>
<dbReference type="PROSITE" id="PS00098">
    <property type="entry name" value="THIOLASE_1"/>
    <property type="match status" value="1"/>
</dbReference>
<comment type="catalytic activity">
    <reaction evidence="18">
        <text>choloyl-CoA + propanoyl-CoA = 3alpha,7alpha,12alpha-trihydroxy-24-oxo-5beta-cholestan-26-oyl-CoA + CoA</text>
        <dbReference type="Rhea" id="RHEA:16865"/>
        <dbReference type="ChEBI" id="CHEBI:57287"/>
        <dbReference type="ChEBI" id="CHEBI:57373"/>
        <dbReference type="ChEBI" id="CHEBI:57392"/>
        <dbReference type="ChEBI" id="CHEBI:58507"/>
        <dbReference type="EC" id="2.3.1.176"/>
    </reaction>
    <physiologicalReaction direction="right-to-left" evidence="18">
        <dbReference type="Rhea" id="RHEA:16867"/>
    </physiologicalReaction>
</comment>
<evidence type="ECO:0000256" key="36">
    <source>
        <dbReference type="ARBA" id="ARBA00049270"/>
    </source>
</evidence>
<evidence type="ECO:0000256" key="18">
    <source>
        <dbReference type="ARBA" id="ARBA00024509"/>
    </source>
</evidence>
<name>A0A212FEL8_DANPL</name>
<evidence type="ECO:0000313" key="42">
    <source>
        <dbReference type="EMBL" id="OWR52205.1"/>
    </source>
</evidence>
<evidence type="ECO:0000256" key="25">
    <source>
        <dbReference type="ARBA" id="ARBA00032093"/>
    </source>
</evidence>
<comment type="catalytic activity">
    <reaction evidence="32">
        <text>decanoyl-CoA + acetyl-CoA = 3-oxododecanoyl-CoA + CoA</text>
        <dbReference type="Rhea" id="RHEA:31183"/>
        <dbReference type="ChEBI" id="CHEBI:57287"/>
        <dbReference type="ChEBI" id="CHEBI:57288"/>
        <dbReference type="ChEBI" id="CHEBI:61430"/>
        <dbReference type="ChEBI" id="CHEBI:62615"/>
    </reaction>
    <physiologicalReaction direction="right-to-left" evidence="32">
        <dbReference type="Rhea" id="RHEA:31185"/>
    </physiologicalReaction>
</comment>
<dbReference type="Pfam" id="PF00108">
    <property type="entry name" value="Thiolase_N"/>
    <property type="match status" value="1"/>
</dbReference>
<evidence type="ECO:0000256" key="33">
    <source>
        <dbReference type="ARBA" id="ARBA00048553"/>
    </source>
</evidence>
<dbReference type="GO" id="GO:0006629">
    <property type="term" value="P:lipid metabolic process"/>
    <property type="evidence" value="ECO:0007669"/>
    <property type="project" value="UniProtKB-KW"/>
</dbReference>
<dbReference type="InterPro" id="IPR036527">
    <property type="entry name" value="SCP2_sterol-bd_dom_sf"/>
</dbReference>
<dbReference type="eggNOG" id="KOG1406">
    <property type="taxonomic scope" value="Eukaryota"/>
</dbReference>
<evidence type="ECO:0000256" key="12">
    <source>
        <dbReference type="ARBA" id="ARBA00023128"/>
    </source>
</evidence>
<protein>
    <recommendedName>
        <fullName evidence="5">Sterol carrier protein 2</fullName>
        <ecNumber evidence="15">2.3.1.155</ecNumber>
        <ecNumber evidence="16">2.3.1.16</ecNumber>
        <ecNumber evidence="4">2.3.1.176</ecNumber>
    </recommendedName>
    <alternativeName>
        <fullName evidence="25">Acetyl-CoA C-myristoyltransferase</fullName>
    </alternativeName>
    <alternativeName>
        <fullName evidence="22">Non-specific lipid-transfer protein</fullName>
    </alternativeName>
    <alternativeName>
        <fullName evidence="26">Propanoyl-CoA C-acyltransferase</fullName>
    </alternativeName>
    <alternativeName>
        <fullName evidence="21">SCP-2/3-oxoacyl-CoA thiolase</fullName>
    </alternativeName>
    <alternativeName>
        <fullName evidence="23">SCP-2/thiolase</fullName>
    </alternativeName>
    <alternativeName>
        <fullName evidence="24">SCP-chi</fullName>
    </alternativeName>
    <alternativeName>
        <fullName evidence="27">Sterol carrier protein X</fullName>
    </alternativeName>
</protein>
<evidence type="ECO:0000256" key="10">
    <source>
        <dbReference type="ARBA" id="ARBA00023098"/>
    </source>
</evidence>
<evidence type="ECO:0000256" key="22">
    <source>
        <dbReference type="ARBA" id="ARBA00030851"/>
    </source>
</evidence>
<proteinExistence type="predicted"/>
<dbReference type="SUPFAM" id="SSF55718">
    <property type="entry name" value="SCP-like"/>
    <property type="match status" value="1"/>
</dbReference>
<comment type="function">
    <text evidence="28">Mediates the transfer of all common phospholipids, cholesterol and gangliosides from the endoplasmic reticulum to the plasma membrane. May play a role in regulating steroidogenesis. Stimulates the microsomal conversion of 7-dehydrocholesterol to cholesterol. Also binds fatty acids and fatty acyl Coenzyme A (CoA) such as phytanoyl-CoA. Involved in the regulation phospholipid synthesis in endoplasmic reticulum enhancing the incorporation of exogenous fatty acid into glycerides. Seems to stimulate the rate-limiting step in phosphatidic acid formation mediated by GPAT3. Isoforms SCP2 and SCPx cooperate in peroxisomal oxidation of certain naturally occurring tetramethyl-branched fatty acyl-CoAs.</text>
</comment>
<comment type="catalytic activity">
    <reaction evidence="19">
        <text>3-oxo-(9Z-octadecenoyl)-CoA + CoA = (7Z)-hexadecenoyl-CoA + acetyl-CoA</text>
        <dbReference type="Rhea" id="RHEA:47400"/>
        <dbReference type="ChEBI" id="CHEBI:57287"/>
        <dbReference type="ChEBI" id="CHEBI:57288"/>
        <dbReference type="ChEBI" id="CHEBI:87695"/>
        <dbReference type="ChEBI" id="CHEBI:87698"/>
    </reaction>
    <physiologicalReaction direction="left-to-right" evidence="19">
        <dbReference type="Rhea" id="RHEA:47401"/>
    </physiologicalReaction>
</comment>
<dbReference type="GO" id="GO:0003988">
    <property type="term" value="F:acetyl-CoA C-acyltransferase activity"/>
    <property type="evidence" value="ECO:0007669"/>
    <property type="project" value="UniProtKB-EC"/>
</dbReference>
<dbReference type="GO" id="GO:0005739">
    <property type="term" value="C:mitochondrion"/>
    <property type="evidence" value="ECO:0007669"/>
    <property type="project" value="UniProtKB-SubCell"/>
</dbReference>
<dbReference type="PROSITE" id="PS00737">
    <property type="entry name" value="THIOLASE_2"/>
    <property type="match status" value="1"/>
</dbReference>
<evidence type="ECO:0000256" key="32">
    <source>
        <dbReference type="ARBA" id="ARBA00048004"/>
    </source>
</evidence>
<dbReference type="PANTHER" id="PTHR42870:SF1">
    <property type="entry name" value="NON-SPECIFIC LIPID-TRANSFER PROTEIN-LIKE 2"/>
    <property type="match status" value="1"/>
</dbReference>
<dbReference type="InterPro" id="IPR020613">
    <property type="entry name" value="Thiolase_CS"/>
</dbReference>
<feature type="domain" description="SCP2" evidence="40">
    <location>
        <begin position="424"/>
        <end position="521"/>
    </location>
</feature>
<dbReference type="EC" id="2.3.1.16" evidence="16"/>
<dbReference type="eggNOG" id="KOG4170">
    <property type="taxonomic scope" value="Eukaryota"/>
</dbReference>
<comment type="subcellular location">
    <subcellularLocation>
        <location evidence="3">Cytoplasm</location>
    </subcellularLocation>
    <subcellularLocation>
        <location evidence="1">Mitochondrion</location>
    </subcellularLocation>
    <subcellularLocation>
        <location evidence="2">Peroxisome</location>
    </subcellularLocation>
</comment>
<dbReference type="NCBIfam" id="NF006102">
    <property type="entry name" value="PRK08256.1"/>
    <property type="match status" value="1"/>
</dbReference>
<evidence type="ECO:0000256" key="15">
    <source>
        <dbReference type="ARBA" id="ARBA00024058"/>
    </source>
</evidence>
<evidence type="ECO:0000256" key="16">
    <source>
        <dbReference type="ARBA" id="ARBA00024073"/>
    </source>
</evidence>
<keyword evidence="12" id="KW-0496">Mitochondrion</keyword>
<dbReference type="GO" id="GO:0005777">
    <property type="term" value="C:peroxisome"/>
    <property type="evidence" value="ECO:0007669"/>
    <property type="project" value="UniProtKB-SubCell"/>
</dbReference>
<evidence type="ECO:0000256" key="29">
    <source>
        <dbReference type="ARBA" id="ARBA00045994"/>
    </source>
</evidence>
<dbReference type="EC" id="2.3.1.176" evidence="4"/>
<organism evidence="42 43">
    <name type="scientific">Danaus plexippus plexippus</name>
    <dbReference type="NCBI Taxonomy" id="278856"/>
    <lineage>
        <taxon>Eukaryota</taxon>
        <taxon>Metazoa</taxon>
        <taxon>Ecdysozoa</taxon>
        <taxon>Arthropoda</taxon>
        <taxon>Hexapoda</taxon>
        <taxon>Insecta</taxon>
        <taxon>Pterygota</taxon>
        <taxon>Neoptera</taxon>
        <taxon>Endopterygota</taxon>
        <taxon>Lepidoptera</taxon>
        <taxon>Glossata</taxon>
        <taxon>Ditrysia</taxon>
        <taxon>Papilionoidea</taxon>
        <taxon>Nymphalidae</taxon>
        <taxon>Danainae</taxon>
        <taxon>Danaini</taxon>
        <taxon>Danaina</taxon>
        <taxon>Danaus</taxon>
        <taxon>Danaus</taxon>
    </lineage>
</organism>
<evidence type="ECO:0000256" key="14">
    <source>
        <dbReference type="ARBA" id="ARBA00023315"/>
    </source>
</evidence>
<evidence type="ECO:0000256" key="2">
    <source>
        <dbReference type="ARBA" id="ARBA00004275"/>
    </source>
</evidence>
<evidence type="ECO:0000256" key="9">
    <source>
        <dbReference type="ARBA" id="ARBA00023055"/>
    </source>
</evidence>
<keyword evidence="7" id="KW-0963">Cytoplasm</keyword>
<evidence type="ECO:0000313" key="43">
    <source>
        <dbReference type="Proteomes" id="UP000007151"/>
    </source>
</evidence>
<evidence type="ECO:0000256" key="1">
    <source>
        <dbReference type="ARBA" id="ARBA00004173"/>
    </source>
</evidence>
<comment type="catalytic activity">
    <reaction evidence="31">
        <text>hexanoyl-CoA + acetyl-CoA = 3-oxooctanoyl-CoA + CoA</text>
        <dbReference type="Rhea" id="RHEA:31203"/>
        <dbReference type="ChEBI" id="CHEBI:57287"/>
        <dbReference type="ChEBI" id="CHEBI:57288"/>
        <dbReference type="ChEBI" id="CHEBI:62619"/>
        <dbReference type="ChEBI" id="CHEBI:62620"/>
    </reaction>
    <physiologicalReaction direction="right-to-left" evidence="31">
        <dbReference type="Rhea" id="RHEA:31205"/>
    </physiologicalReaction>
</comment>
<dbReference type="GO" id="GO:0006869">
    <property type="term" value="P:lipid transport"/>
    <property type="evidence" value="ECO:0007669"/>
    <property type="project" value="UniProtKB-KW"/>
</dbReference>
<keyword evidence="8" id="KW-0808">Transferase</keyword>
<dbReference type="Proteomes" id="UP000007151">
    <property type="component" value="Unassembled WGS sequence"/>
</dbReference>
<dbReference type="FunFam" id="3.30.1050.10:FF:000001">
    <property type="entry name" value="Putative Non-specific lipid-transfer protein"/>
    <property type="match status" value="1"/>
</dbReference>
<dbReference type="STRING" id="278856.A0A212FEL8"/>
<feature type="domain" description="Thiolase C-terminal" evidence="41">
    <location>
        <begin position="269"/>
        <end position="383"/>
    </location>
</feature>
<evidence type="ECO:0000256" key="19">
    <source>
        <dbReference type="ARBA" id="ARBA00024514"/>
    </source>
</evidence>
<comment type="caution">
    <text evidence="42">The sequence shown here is derived from an EMBL/GenBank/DDBJ whole genome shotgun (WGS) entry which is preliminary data.</text>
</comment>
<dbReference type="InterPro" id="IPR055140">
    <property type="entry name" value="Thiolase_C_2"/>
</dbReference>
<keyword evidence="10" id="KW-0443">Lipid metabolism</keyword>
<comment type="function">
    <text evidence="29">Plays a crucial role in the peroxisomal oxidation of branched-chain fatty acids. Catalyzes the last step of the peroxisomal beta-oxidation of branched chain fatty acids and the side chain of the bile acid intermediates di- and trihydroxycoprostanic acids (DHCA and THCA). Also active with medium and long straight chain 3-oxoacyl-CoAs. Stimulates the microsomal conversion of 7-dehydrocholesterol to cholesterol and transfers phosphatidylcholine and 7-dehydrocholesterol between membrances, in vitro. Isoforms SCP2 and SCPx cooperate in peroxisomal oxidation of certain naturally occurring tetramethyl-branched fatty acyl-CoAs.</text>
</comment>
<keyword evidence="13" id="KW-0576">Peroxisome</keyword>
<reference evidence="42 43" key="1">
    <citation type="journal article" date="2011" name="Cell">
        <title>The monarch butterfly genome yields insights into long-distance migration.</title>
        <authorList>
            <person name="Zhan S."/>
            <person name="Merlin C."/>
            <person name="Boore J.L."/>
            <person name="Reppert S.M."/>
        </authorList>
    </citation>
    <scope>NUCLEOTIDE SEQUENCE [LARGE SCALE GENOMIC DNA]</scope>
    <source>
        <strain evidence="42">F-2</strain>
    </source>
</reference>
<evidence type="ECO:0000259" key="39">
    <source>
        <dbReference type="Pfam" id="PF00108"/>
    </source>
</evidence>
<keyword evidence="9" id="KW-0445">Lipid transport</keyword>
<evidence type="ECO:0000256" key="28">
    <source>
        <dbReference type="ARBA" id="ARBA00045738"/>
    </source>
</evidence>
<comment type="catalytic activity">
    <reaction evidence="34">
        <text>an acyl-CoA + acetyl-CoA = a 3-oxoacyl-CoA + CoA</text>
        <dbReference type="Rhea" id="RHEA:21564"/>
        <dbReference type="ChEBI" id="CHEBI:57287"/>
        <dbReference type="ChEBI" id="CHEBI:57288"/>
        <dbReference type="ChEBI" id="CHEBI:58342"/>
        <dbReference type="ChEBI" id="CHEBI:90726"/>
        <dbReference type="EC" id="2.3.1.16"/>
    </reaction>
    <physiologicalReaction direction="right-to-left" evidence="34">
        <dbReference type="Rhea" id="RHEA:21566"/>
    </physiologicalReaction>
</comment>
<evidence type="ECO:0000256" key="23">
    <source>
        <dbReference type="ARBA" id="ARBA00031275"/>
    </source>
</evidence>
<dbReference type="InterPro" id="IPR003033">
    <property type="entry name" value="SCP2_sterol-bd_dom"/>
</dbReference>
<dbReference type="PANTHER" id="PTHR42870">
    <property type="entry name" value="ACETYL-COA C-ACETYLTRANSFERASE"/>
    <property type="match status" value="1"/>
</dbReference>